<dbReference type="RefSeq" id="WP_136820455.1">
    <property type="nucleotide sequence ID" value="NZ_SUKA01000002.1"/>
</dbReference>
<dbReference type="Gene3D" id="3.30.565.10">
    <property type="entry name" value="Histidine kinase-like ATPase, C-terminal domain"/>
    <property type="match status" value="1"/>
</dbReference>
<dbReference type="Proteomes" id="UP000309872">
    <property type="component" value="Unassembled WGS sequence"/>
</dbReference>
<sequence>MSNQLPINGIIRLNIVVSFLFSALLTIFLLVLKFDNVIYRFIQAFVFTNLVSFGNMWLLSSWNSKIRAKKKKSPKFSFYVYSYIGAILAWFLVISLYSVILGSEWEGKGGALEAAYLLAILAISFFNTIILLIQYLFIFQYRNAKNEIEKLQLKANVSDTTNLLLRQQIQPHFLFNALTTVKSLYKQDSKLGEQYLVHLANFLRVSVSDPKEHKALVKDEISFCLNYLKMQKIRFGSAIEYDIQLNDTISSKGYLPYFSLQPLIENALKHNELTEEKPIKINIYEENGFVVICNNLQENTHKEESAGNGLFNLRERYQLLGEDEIRITSDESFFKVYLKILKI</sequence>
<gene>
    <name evidence="3" type="ORF">FAZ19_09480</name>
</gene>
<dbReference type="InterPro" id="IPR010559">
    <property type="entry name" value="Sig_transdc_His_kin_internal"/>
</dbReference>
<protein>
    <recommendedName>
        <fullName evidence="2">Signal transduction histidine kinase internal region domain-containing protein</fullName>
    </recommendedName>
</protein>
<feature type="transmembrane region" description="Helical" evidence="1">
    <location>
        <begin position="38"/>
        <end position="59"/>
    </location>
</feature>
<name>A0A4U0H615_9SPHI</name>
<dbReference type="OrthoDB" id="9792992at2"/>
<dbReference type="GO" id="GO:0016020">
    <property type="term" value="C:membrane"/>
    <property type="evidence" value="ECO:0007669"/>
    <property type="project" value="InterPro"/>
</dbReference>
<accession>A0A4U0H615</accession>
<keyword evidence="4" id="KW-1185">Reference proteome</keyword>
<keyword evidence="1" id="KW-0472">Membrane</keyword>
<keyword evidence="1" id="KW-0812">Transmembrane</keyword>
<keyword evidence="1" id="KW-1133">Transmembrane helix</keyword>
<comment type="caution">
    <text evidence="3">The sequence shown here is derived from an EMBL/GenBank/DDBJ whole genome shotgun (WGS) entry which is preliminary data.</text>
</comment>
<feature type="transmembrane region" description="Helical" evidence="1">
    <location>
        <begin position="114"/>
        <end position="138"/>
    </location>
</feature>
<evidence type="ECO:0000313" key="3">
    <source>
        <dbReference type="EMBL" id="TJY67108.1"/>
    </source>
</evidence>
<dbReference type="AlphaFoldDB" id="A0A4U0H615"/>
<feature type="transmembrane region" description="Helical" evidence="1">
    <location>
        <begin position="80"/>
        <end position="102"/>
    </location>
</feature>
<evidence type="ECO:0000313" key="4">
    <source>
        <dbReference type="Proteomes" id="UP000309872"/>
    </source>
</evidence>
<feature type="domain" description="Signal transduction histidine kinase internal region" evidence="2">
    <location>
        <begin position="164"/>
        <end position="238"/>
    </location>
</feature>
<feature type="transmembrane region" description="Helical" evidence="1">
    <location>
        <begin position="12"/>
        <end position="32"/>
    </location>
</feature>
<dbReference type="GO" id="GO:0000155">
    <property type="term" value="F:phosphorelay sensor kinase activity"/>
    <property type="evidence" value="ECO:0007669"/>
    <property type="project" value="InterPro"/>
</dbReference>
<dbReference type="PANTHER" id="PTHR34220">
    <property type="entry name" value="SENSOR HISTIDINE KINASE YPDA"/>
    <property type="match status" value="1"/>
</dbReference>
<evidence type="ECO:0000256" key="1">
    <source>
        <dbReference type="SAM" id="Phobius"/>
    </source>
</evidence>
<dbReference type="InterPro" id="IPR050640">
    <property type="entry name" value="Bact_2-comp_sensor_kinase"/>
</dbReference>
<dbReference type="PANTHER" id="PTHR34220:SF7">
    <property type="entry name" value="SENSOR HISTIDINE KINASE YPDA"/>
    <property type="match status" value="1"/>
</dbReference>
<organism evidence="3 4">
    <name type="scientific">Sphingobacterium alkalisoli</name>
    <dbReference type="NCBI Taxonomy" id="1874115"/>
    <lineage>
        <taxon>Bacteria</taxon>
        <taxon>Pseudomonadati</taxon>
        <taxon>Bacteroidota</taxon>
        <taxon>Sphingobacteriia</taxon>
        <taxon>Sphingobacteriales</taxon>
        <taxon>Sphingobacteriaceae</taxon>
        <taxon>Sphingobacterium</taxon>
    </lineage>
</organism>
<evidence type="ECO:0000259" key="2">
    <source>
        <dbReference type="Pfam" id="PF06580"/>
    </source>
</evidence>
<dbReference type="Pfam" id="PF06580">
    <property type="entry name" value="His_kinase"/>
    <property type="match status" value="1"/>
</dbReference>
<dbReference type="SUPFAM" id="SSF55874">
    <property type="entry name" value="ATPase domain of HSP90 chaperone/DNA topoisomerase II/histidine kinase"/>
    <property type="match status" value="1"/>
</dbReference>
<dbReference type="InterPro" id="IPR036890">
    <property type="entry name" value="HATPase_C_sf"/>
</dbReference>
<proteinExistence type="predicted"/>
<dbReference type="EMBL" id="SUKA01000002">
    <property type="protein sequence ID" value="TJY67108.1"/>
    <property type="molecule type" value="Genomic_DNA"/>
</dbReference>
<reference evidence="3 4" key="1">
    <citation type="submission" date="2019-04" db="EMBL/GenBank/DDBJ databases">
        <title>Sphingobacterium olei sp. nov., isolated from oil-contaminated soil.</title>
        <authorList>
            <person name="Liu B."/>
        </authorList>
    </citation>
    <scope>NUCLEOTIDE SEQUENCE [LARGE SCALE GENOMIC DNA]</scope>
    <source>
        <strain evidence="3 4">Y3L14</strain>
    </source>
</reference>